<dbReference type="SUPFAM" id="SSF52374">
    <property type="entry name" value="Nucleotidylyl transferase"/>
    <property type="match status" value="1"/>
</dbReference>
<dbReference type="Pfam" id="PF04019">
    <property type="entry name" value="DUF359"/>
    <property type="match status" value="1"/>
</dbReference>
<dbReference type="InterPro" id="IPR004821">
    <property type="entry name" value="Cyt_trans-like"/>
</dbReference>
<accession>A0A1F5G0J1</accession>
<sequence>MKYGHLVVGGTFDLMHKGHEAFLQKAFASADKVTIGLTSDSMASKKGNLFENYRIRRAKIIKFLKKKRFVNWRILKINDLFGTATLDKTLDVILVSSDTKSGAQEINKQRTIRHLKALEIVNFKTILADDDERISSGRIKNGEIDRQGKSYFMVLTSKSKFLLPSSMRTDLAKPLGQLLGSVGDFIEKHKNFDKLFVVGDASAVNFLKHGVLPTLSIIDFKIQRKEVYAKVGDLGFKKGQKYQTVKNEPAEITQELVIAIYKNLAGSFNLIKVDGEEDLAVLPLVLLAPLGACVVYGQRNRGIVKIDVSEQKKSEFLKILELFQKTD</sequence>
<keyword evidence="2" id="KW-0342">GTP-binding</keyword>
<dbReference type="Proteomes" id="UP000177069">
    <property type="component" value="Unassembled WGS sequence"/>
</dbReference>
<dbReference type="InterPro" id="IPR007164">
    <property type="entry name" value="GTP-dep_dephospho-CoA_kin"/>
</dbReference>
<evidence type="ECO:0000256" key="1">
    <source>
        <dbReference type="ARBA" id="ARBA00022741"/>
    </source>
</evidence>
<keyword evidence="1" id="KW-0547">Nucleotide-binding</keyword>
<proteinExistence type="inferred from homology"/>
<dbReference type="InterPro" id="IPR014729">
    <property type="entry name" value="Rossmann-like_a/b/a_fold"/>
</dbReference>
<dbReference type="NCBIfam" id="TIGR00125">
    <property type="entry name" value="cyt_tran_rel"/>
    <property type="match status" value="1"/>
</dbReference>
<dbReference type="PANTHER" id="PTHR40732">
    <property type="entry name" value="UPF0218 PROTEIN TK1697"/>
    <property type="match status" value="1"/>
</dbReference>
<dbReference type="GO" id="GO:0015937">
    <property type="term" value="P:coenzyme A biosynthetic process"/>
    <property type="evidence" value="ECO:0007669"/>
    <property type="project" value="InterPro"/>
</dbReference>
<gene>
    <name evidence="4" type="ORF">A2696_03020</name>
</gene>
<organism evidence="4 5">
    <name type="scientific">Candidatus Curtissbacteria bacterium RIFCSPHIGHO2_01_FULL_41_13</name>
    <dbReference type="NCBI Taxonomy" id="1797745"/>
    <lineage>
        <taxon>Bacteria</taxon>
        <taxon>Candidatus Curtissiibacteriota</taxon>
    </lineage>
</organism>
<dbReference type="GO" id="GO:0016301">
    <property type="term" value="F:kinase activity"/>
    <property type="evidence" value="ECO:0007669"/>
    <property type="project" value="InterPro"/>
</dbReference>
<dbReference type="Pfam" id="PF01467">
    <property type="entry name" value="CTP_transf_like"/>
    <property type="match status" value="1"/>
</dbReference>
<protein>
    <recommendedName>
        <fullName evidence="3">Cytidyltransferase-like domain-containing protein</fullName>
    </recommendedName>
</protein>
<dbReference type="PANTHER" id="PTHR40732:SF1">
    <property type="entry name" value="GTP-DEPENDENT DEPHOSPHO-COA KINASE"/>
    <property type="match status" value="1"/>
</dbReference>
<comment type="caution">
    <text evidence="4">The sequence shown here is derived from an EMBL/GenBank/DDBJ whole genome shotgun (WGS) entry which is preliminary data.</text>
</comment>
<evidence type="ECO:0000259" key="3">
    <source>
        <dbReference type="Pfam" id="PF01467"/>
    </source>
</evidence>
<name>A0A1F5G0J1_9BACT</name>
<dbReference type="AlphaFoldDB" id="A0A1F5G0J1"/>
<dbReference type="EMBL" id="MFBA01000029">
    <property type="protein sequence ID" value="OGD85376.1"/>
    <property type="molecule type" value="Genomic_DNA"/>
</dbReference>
<feature type="domain" description="Cytidyltransferase-like" evidence="3">
    <location>
        <begin position="7"/>
        <end position="141"/>
    </location>
</feature>
<dbReference type="NCBIfam" id="NF001985">
    <property type="entry name" value="PRK00777.1"/>
    <property type="match status" value="1"/>
</dbReference>
<reference evidence="4 5" key="1">
    <citation type="journal article" date="2016" name="Nat. Commun.">
        <title>Thousands of microbial genomes shed light on interconnected biogeochemical processes in an aquifer system.</title>
        <authorList>
            <person name="Anantharaman K."/>
            <person name="Brown C.T."/>
            <person name="Hug L.A."/>
            <person name="Sharon I."/>
            <person name="Castelle C.J."/>
            <person name="Probst A.J."/>
            <person name="Thomas B.C."/>
            <person name="Singh A."/>
            <person name="Wilkins M.J."/>
            <person name="Karaoz U."/>
            <person name="Brodie E.L."/>
            <person name="Williams K.H."/>
            <person name="Hubbard S.S."/>
            <person name="Banfield J.F."/>
        </authorList>
    </citation>
    <scope>NUCLEOTIDE SEQUENCE [LARGE SCALE GENOMIC DNA]</scope>
</reference>
<evidence type="ECO:0000313" key="5">
    <source>
        <dbReference type="Proteomes" id="UP000177069"/>
    </source>
</evidence>
<dbReference type="Gene3D" id="3.40.50.620">
    <property type="entry name" value="HUPs"/>
    <property type="match status" value="1"/>
</dbReference>
<dbReference type="HAMAP" id="MF_00590">
    <property type="entry name" value="Dephospho_CoA_kinase_GTP_dep"/>
    <property type="match status" value="1"/>
</dbReference>
<dbReference type="GO" id="GO:0005525">
    <property type="term" value="F:GTP binding"/>
    <property type="evidence" value="ECO:0007669"/>
    <property type="project" value="UniProtKB-KW"/>
</dbReference>
<evidence type="ECO:0000313" key="4">
    <source>
        <dbReference type="EMBL" id="OGD85376.1"/>
    </source>
</evidence>
<evidence type="ECO:0000256" key="2">
    <source>
        <dbReference type="ARBA" id="ARBA00023134"/>
    </source>
</evidence>